<keyword evidence="3" id="KW-1185">Reference proteome</keyword>
<dbReference type="Proteomes" id="UP000189911">
    <property type="component" value="Chromosome G"/>
</dbReference>
<evidence type="ECO:0000256" key="1">
    <source>
        <dbReference type="SAM" id="MobiDB-lite"/>
    </source>
</evidence>
<name>A0A1G4KK94_9SACH</name>
<sequence length="1398" mass="157840">MFLDYSSRNEFADVNSAFAEKYIEILYIERLEGPQFRLEYIKSRAKHIPEIQNLQLKDLRGNFGWLTYLHGIILSREQMIAKMDLLLKCSTLYMVEFSLEGCSPEYAFLQNDNGEMKYDRLTKAVRSTYIDFLKPCENIIESLQSHFIASRPQKKLPFSQFDYLQKVIYQELFPKADGPFKMHVGLLIMPIKFPTSFREVIGENGCPKSAIKLRFHKWTGCKAGANLHSLKGTDVRPSLIENRIISVWKAGDPRQLFDYYAQLLKVGRISLFQQTSDETTIVMKEIELRVDRRNEKIGHFEDVLSLSSTALYEESELSCAGNECIDDIETTQEYKRSLISSGNLSGDVVEVDADCSRNPHSLLNVRSDFRNEGLFESNDVKDASLQDVDMSQSMETTSLSPAVIGNKTIEHSPARVNSSFKSSYKGKLKLRLKSKSKPLVQTSDAAKSCKAQGSQLESSETSRKSGIYLNGQSVTTNHDKNSNDKYTDTSTKLYSVVVDGVKCEMNEIERDIYLLLEQRRLNREVAGQVMSPSEASAEVRAEKANKFQIASKQLMEREEAFLFSSNQDASLNSQDGVIDRQLKVAAAKKTRETSKTLSGPSNIRPVRDIVATIERASELLEKKASQANVSEAEPDLEASTQATPLSFESIEFEFRDTATIENKKGMAHVQLKSSIPDLQGKQDVVEPQGCVPSCGKLETDIPQNSAVEFQLGGSRSSSPTTFATQYQCFTSGEAEKATAKMCDKPRKQHSEFQRPSQIASQVPGSCHHSKRIKSSKRNKSQRNESKSKMMRVPTFVITEQESSPQSSRCVESNTLPTNDQSRHITEQRRTESFTANDDGKILWTYDLDYAHDKTYSSWNGLRDNEVATPPLRSQQALSGEARNAPTPHLSHGQLPPRNVPKRYQSLVQRMYHTPVYNTGYGYPHAEHSAYLSRKCHCYLKESCRNPFHEQRPPPLPRKCPTPLQQYSPLLALELQTETGEISDKPFTQGQRVKDDHLCDKSDNPTLKQPTLSVSDNGNDYLRQSSNGEYQTFDIAYPGKETKRSIRNTANAQESSSAKDPHSCSENGHRDFTNYTGSLTPYDDDDQQSVIVSHHLFDSSRLSQDAVAIEPIVDLIDLNKSMEADSTSRPHVPDSLVVDKSLRYGEKMEFTSEELNDLNDVDNLCYDSRDAILSCELSDLDMRLARSKSFECLNTELGNDIGSSNLEDSVSSYCSELSLSSPISSQIDAAVNNHLNNCASGKNLRNELVNSWPLPPFIASNGVIVRPPSIKFEPSDPNYDYYTYMATQDPDGEPELFIRKHSKNKSLRMSEKIRNFVSPLSGSAYGSSRPPKEKRTAFNYDEMYPALSSVRFRDFVKFKAKKLRDDVKYFSDVAKLCVVDFKERPITAERELYKEELVW</sequence>
<evidence type="ECO:0000313" key="2">
    <source>
        <dbReference type="EMBL" id="SCV04898.1"/>
    </source>
</evidence>
<feature type="region of interest" description="Disordered" evidence="1">
    <location>
        <begin position="740"/>
        <end position="832"/>
    </location>
</feature>
<feature type="region of interest" description="Disordered" evidence="1">
    <location>
        <begin position="1047"/>
        <end position="1083"/>
    </location>
</feature>
<feature type="compositionally biased region" description="Polar residues" evidence="1">
    <location>
        <begin position="753"/>
        <end position="763"/>
    </location>
</feature>
<feature type="compositionally biased region" description="Polar residues" evidence="1">
    <location>
        <begin position="1003"/>
        <end position="1026"/>
    </location>
</feature>
<dbReference type="EMBL" id="LT598453">
    <property type="protein sequence ID" value="SCV04898.1"/>
    <property type="molecule type" value="Genomic_DNA"/>
</dbReference>
<feature type="compositionally biased region" description="Polar residues" evidence="1">
    <location>
        <begin position="440"/>
        <end position="459"/>
    </location>
</feature>
<feature type="compositionally biased region" description="Basic and acidic residues" evidence="1">
    <location>
        <begin position="1056"/>
        <end position="1071"/>
    </location>
</feature>
<protein>
    <submittedName>
        <fullName evidence="2">LANO_0G13850g1_1</fullName>
    </submittedName>
</protein>
<feature type="compositionally biased region" description="Basic and acidic residues" evidence="1">
    <location>
        <begin position="820"/>
        <end position="831"/>
    </location>
</feature>
<feature type="compositionally biased region" description="Polar residues" evidence="1">
    <location>
        <begin position="980"/>
        <end position="990"/>
    </location>
</feature>
<dbReference type="OrthoDB" id="4036511at2759"/>
<gene>
    <name evidence="2" type="ORF">LANO_0G13850G</name>
</gene>
<proteinExistence type="predicted"/>
<feature type="compositionally biased region" description="Polar residues" evidence="1">
    <location>
        <begin position="797"/>
        <end position="819"/>
    </location>
</feature>
<feature type="compositionally biased region" description="Basic and acidic residues" evidence="1">
    <location>
        <begin position="740"/>
        <end position="752"/>
    </location>
</feature>
<organism evidence="2 3">
    <name type="scientific">Lachancea nothofagi CBS 11611</name>
    <dbReference type="NCBI Taxonomy" id="1266666"/>
    <lineage>
        <taxon>Eukaryota</taxon>
        <taxon>Fungi</taxon>
        <taxon>Dikarya</taxon>
        <taxon>Ascomycota</taxon>
        <taxon>Saccharomycotina</taxon>
        <taxon>Saccharomycetes</taxon>
        <taxon>Saccharomycetales</taxon>
        <taxon>Saccharomycetaceae</taxon>
        <taxon>Lachancea</taxon>
    </lineage>
</organism>
<feature type="compositionally biased region" description="Basic residues" evidence="1">
    <location>
        <begin position="767"/>
        <end position="780"/>
    </location>
</feature>
<reference evidence="3" key="1">
    <citation type="submission" date="2016-03" db="EMBL/GenBank/DDBJ databases">
        <authorList>
            <person name="Devillers Hugo."/>
        </authorList>
    </citation>
    <scope>NUCLEOTIDE SEQUENCE [LARGE SCALE GENOMIC DNA]</scope>
</reference>
<feature type="region of interest" description="Disordered" evidence="1">
    <location>
        <begin position="439"/>
        <end position="487"/>
    </location>
</feature>
<feature type="compositionally biased region" description="Basic and acidic residues" evidence="1">
    <location>
        <begin position="991"/>
        <end position="1002"/>
    </location>
</feature>
<feature type="compositionally biased region" description="Basic and acidic residues" evidence="1">
    <location>
        <begin position="477"/>
        <end position="487"/>
    </location>
</feature>
<accession>A0A1G4KK94</accession>
<feature type="region of interest" description="Disordered" evidence="1">
    <location>
        <begin position="980"/>
        <end position="1026"/>
    </location>
</feature>
<evidence type="ECO:0000313" key="3">
    <source>
        <dbReference type="Proteomes" id="UP000189911"/>
    </source>
</evidence>